<evidence type="ECO:0000256" key="2">
    <source>
        <dbReference type="ARBA" id="ARBA00004236"/>
    </source>
</evidence>
<dbReference type="GO" id="GO:0000155">
    <property type="term" value="F:phosphorelay sensor kinase activity"/>
    <property type="evidence" value="ECO:0007669"/>
    <property type="project" value="InterPro"/>
</dbReference>
<evidence type="ECO:0000313" key="15">
    <source>
        <dbReference type="EMBL" id="MDR7324201.1"/>
    </source>
</evidence>
<evidence type="ECO:0000259" key="11">
    <source>
        <dbReference type="PROSITE" id="PS50109"/>
    </source>
</evidence>
<name>A0AAE3ZSN0_9ACTN</name>
<sequence>METAARITHDALTDLTSALTAACTRVESVIEVATEAAARIVGDGGGIRLVREDGRFGPMITAHRTHDGPEMLGEFLGGFSDRVDQGHLNRLRAGATIVFSSMDQQEFQKLAPPQHWTNVAGARISAVLACPLITDGAFLGYLALARTTEGATYADADVETARLIAEHTAAALHTARSVEALRASEDRYRNIVETTLDGVWQFDRDGVTTFANAQMARMLGLTREELLGLSVRGFLDNKGQQRLAKRLADRQQGRSEVYECRLIRADGSALWVQMSAAPLLGPDGEITGSLALVSDITERIAARDMQRQLDQLRRVDSLGQLAGGIAHDFNNLLTVIAGSAEVLASDAEPGSDVEAMAQSIMRAAASGAALTHQLLAFGRRSPTAHTVSVPELLDGARDLLTRALGEHIDLRFKIDDDLWVVQADRGELEQALANLAVNARDAMGSGGRLTIEAHNTMIDPGGLEDEAASGRFVVLAVSDTGSGMDPETRSHAFEPFFTTKKARGAAGLGLATVYGIVHNSGGHIRLVSDPGIGTTVKIFLPAKEATEEPPVLPVENLRGQGHVLVVEDQPELAQLVRYLLQPAGYTVTVATDPASAVSHLHAGARPDLLLTDVVMPGMTGSELAKEMRAHYPDLRVLFMSGYTAGVLNPRGHLDENSTLIQKPFNRESLLTAVAKALGTRR</sequence>
<feature type="domain" description="PAC" evidence="14">
    <location>
        <begin position="256"/>
        <end position="308"/>
    </location>
</feature>
<comment type="caution">
    <text evidence="15">The sequence shown here is derived from an EMBL/GenBank/DDBJ whole genome shotgun (WGS) entry which is preliminary data.</text>
</comment>
<dbReference type="SUPFAM" id="SSF52172">
    <property type="entry name" value="CheY-like"/>
    <property type="match status" value="1"/>
</dbReference>
<evidence type="ECO:0000259" key="12">
    <source>
        <dbReference type="PROSITE" id="PS50110"/>
    </source>
</evidence>
<dbReference type="SUPFAM" id="SSF47384">
    <property type="entry name" value="Homodimeric domain of signal transducing histidine kinase"/>
    <property type="match status" value="1"/>
</dbReference>
<keyword evidence="4 10" id="KW-0597">Phosphoprotein</keyword>
<dbReference type="CDD" id="cd00130">
    <property type="entry name" value="PAS"/>
    <property type="match status" value="1"/>
</dbReference>
<dbReference type="PROSITE" id="PS50110">
    <property type="entry name" value="RESPONSE_REGULATORY"/>
    <property type="match status" value="1"/>
</dbReference>
<dbReference type="Gene3D" id="3.30.565.10">
    <property type="entry name" value="Histidine kinase-like ATPase, C-terminal domain"/>
    <property type="match status" value="1"/>
</dbReference>
<dbReference type="SUPFAM" id="SSF55785">
    <property type="entry name" value="PYP-like sensor domain (PAS domain)"/>
    <property type="match status" value="1"/>
</dbReference>
<dbReference type="EC" id="2.7.13.3" evidence="3"/>
<evidence type="ECO:0000313" key="16">
    <source>
        <dbReference type="Proteomes" id="UP001183629"/>
    </source>
</evidence>
<dbReference type="InterPro" id="IPR036890">
    <property type="entry name" value="HATPase_C_sf"/>
</dbReference>
<organism evidence="15 16">
    <name type="scientific">Catenuloplanes niger</name>
    <dbReference type="NCBI Taxonomy" id="587534"/>
    <lineage>
        <taxon>Bacteria</taxon>
        <taxon>Bacillati</taxon>
        <taxon>Actinomycetota</taxon>
        <taxon>Actinomycetes</taxon>
        <taxon>Micromonosporales</taxon>
        <taxon>Micromonosporaceae</taxon>
        <taxon>Catenuloplanes</taxon>
    </lineage>
</organism>
<dbReference type="Pfam" id="PF02518">
    <property type="entry name" value="HATPase_c"/>
    <property type="match status" value="1"/>
</dbReference>
<reference evidence="15 16" key="1">
    <citation type="submission" date="2023-07" db="EMBL/GenBank/DDBJ databases">
        <title>Sequencing the genomes of 1000 actinobacteria strains.</title>
        <authorList>
            <person name="Klenk H.-P."/>
        </authorList>
    </citation>
    <scope>NUCLEOTIDE SEQUENCE [LARGE SCALE GENOMIC DNA]</scope>
    <source>
        <strain evidence="15 16">DSM 44711</strain>
    </source>
</reference>
<dbReference type="PRINTS" id="PR00344">
    <property type="entry name" value="BCTRLSENSOR"/>
</dbReference>
<dbReference type="Gene3D" id="3.30.450.20">
    <property type="entry name" value="PAS domain"/>
    <property type="match status" value="1"/>
</dbReference>
<dbReference type="Pfam" id="PF00512">
    <property type="entry name" value="HisKA"/>
    <property type="match status" value="1"/>
</dbReference>
<proteinExistence type="predicted"/>
<evidence type="ECO:0000259" key="14">
    <source>
        <dbReference type="PROSITE" id="PS50113"/>
    </source>
</evidence>
<dbReference type="InterPro" id="IPR000014">
    <property type="entry name" value="PAS"/>
</dbReference>
<dbReference type="AlphaFoldDB" id="A0AAE3ZSN0"/>
<comment type="catalytic activity">
    <reaction evidence="1">
        <text>ATP + protein L-histidine = ADP + protein N-phospho-L-histidine.</text>
        <dbReference type="EC" id="2.7.13.3"/>
    </reaction>
</comment>
<evidence type="ECO:0000259" key="13">
    <source>
        <dbReference type="PROSITE" id="PS50112"/>
    </source>
</evidence>
<feature type="modified residue" description="4-aspartylphosphate" evidence="10">
    <location>
        <position position="612"/>
    </location>
</feature>
<dbReference type="SUPFAM" id="SSF55874">
    <property type="entry name" value="ATPase domain of HSP90 chaperone/DNA topoisomerase II/histidine kinase"/>
    <property type="match status" value="1"/>
</dbReference>
<dbReference type="SMART" id="SM00448">
    <property type="entry name" value="REC"/>
    <property type="match status" value="1"/>
</dbReference>
<feature type="domain" description="Histidine kinase" evidence="11">
    <location>
        <begin position="324"/>
        <end position="544"/>
    </location>
</feature>
<dbReference type="InterPro" id="IPR013767">
    <property type="entry name" value="PAS_fold"/>
</dbReference>
<dbReference type="PROSITE" id="PS50109">
    <property type="entry name" value="HIS_KIN"/>
    <property type="match status" value="1"/>
</dbReference>
<dbReference type="RefSeq" id="WP_310417241.1">
    <property type="nucleotide sequence ID" value="NZ_JAVDYC010000001.1"/>
</dbReference>
<comment type="subcellular location">
    <subcellularLocation>
        <location evidence="2">Cell membrane</location>
    </subcellularLocation>
</comment>
<keyword evidence="7" id="KW-0418">Kinase</keyword>
<evidence type="ECO:0000256" key="3">
    <source>
        <dbReference type="ARBA" id="ARBA00012438"/>
    </source>
</evidence>
<evidence type="ECO:0000256" key="5">
    <source>
        <dbReference type="ARBA" id="ARBA00022679"/>
    </source>
</evidence>
<dbReference type="Gene3D" id="3.40.50.2300">
    <property type="match status" value="1"/>
</dbReference>
<dbReference type="InterPro" id="IPR004358">
    <property type="entry name" value="Sig_transdc_His_kin-like_C"/>
</dbReference>
<dbReference type="InterPro" id="IPR003018">
    <property type="entry name" value="GAF"/>
</dbReference>
<dbReference type="InterPro" id="IPR003661">
    <property type="entry name" value="HisK_dim/P_dom"/>
</dbReference>
<evidence type="ECO:0000256" key="8">
    <source>
        <dbReference type="ARBA" id="ARBA00022840"/>
    </source>
</evidence>
<dbReference type="GO" id="GO:0005524">
    <property type="term" value="F:ATP binding"/>
    <property type="evidence" value="ECO:0007669"/>
    <property type="project" value="UniProtKB-KW"/>
</dbReference>
<dbReference type="InterPro" id="IPR000700">
    <property type="entry name" value="PAS-assoc_C"/>
</dbReference>
<dbReference type="InterPro" id="IPR001789">
    <property type="entry name" value="Sig_transdc_resp-reg_receiver"/>
</dbReference>
<keyword evidence="6" id="KW-0547">Nucleotide-binding</keyword>
<dbReference type="InterPro" id="IPR029016">
    <property type="entry name" value="GAF-like_dom_sf"/>
</dbReference>
<evidence type="ECO:0000256" key="9">
    <source>
        <dbReference type="ARBA" id="ARBA00023012"/>
    </source>
</evidence>
<dbReference type="Proteomes" id="UP001183629">
    <property type="component" value="Unassembled WGS sequence"/>
</dbReference>
<accession>A0AAE3ZSN0</accession>
<dbReference type="CDD" id="cd00082">
    <property type="entry name" value="HisKA"/>
    <property type="match status" value="1"/>
</dbReference>
<dbReference type="InterPro" id="IPR036097">
    <property type="entry name" value="HisK_dim/P_sf"/>
</dbReference>
<feature type="domain" description="PAS" evidence="13">
    <location>
        <begin position="184"/>
        <end position="254"/>
    </location>
</feature>
<dbReference type="Pfam" id="PF00989">
    <property type="entry name" value="PAS"/>
    <property type="match status" value="1"/>
</dbReference>
<dbReference type="SUPFAM" id="SSF55781">
    <property type="entry name" value="GAF domain-like"/>
    <property type="match status" value="1"/>
</dbReference>
<dbReference type="SMART" id="SM00086">
    <property type="entry name" value="PAC"/>
    <property type="match status" value="1"/>
</dbReference>
<dbReference type="PANTHER" id="PTHR43065:SF46">
    <property type="entry name" value="C4-DICARBOXYLATE TRANSPORT SENSOR PROTEIN DCTB"/>
    <property type="match status" value="1"/>
</dbReference>
<keyword evidence="16" id="KW-1185">Reference proteome</keyword>
<dbReference type="SMART" id="SM00091">
    <property type="entry name" value="PAS"/>
    <property type="match status" value="1"/>
</dbReference>
<dbReference type="InterPro" id="IPR001610">
    <property type="entry name" value="PAC"/>
</dbReference>
<evidence type="ECO:0000256" key="10">
    <source>
        <dbReference type="PROSITE-ProRule" id="PRU00169"/>
    </source>
</evidence>
<keyword evidence="5" id="KW-0808">Transferase</keyword>
<dbReference type="Gene3D" id="3.30.450.40">
    <property type="match status" value="1"/>
</dbReference>
<dbReference type="SMART" id="SM00065">
    <property type="entry name" value="GAF"/>
    <property type="match status" value="1"/>
</dbReference>
<evidence type="ECO:0000256" key="6">
    <source>
        <dbReference type="ARBA" id="ARBA00022741"/>
    </source>
</evidence>
<dbReference type="GO" id="GO:0006355">
    <property type="term" value="P:regulation of DNA-templated transcription"/>
    <property type="evidence" value="ECO:0007669"/>
    <property type="project" value="InterPro"/>
</dbReference>
<evidence type="ECO:0000256" key="7">
    <source>
        <dbReference type="ARBA" id="ARBA00022777"/>
    </source>
</evidence>
<gene>
    <name evidence="15" type="ORF">J2S44_004451</name>
</gene>
<dbReference type="Pfam" id="PF00072">
    <property type="entry name" value="Response_reg"/>
    <property type="match status" value="1"/>
</dbReference>
<dbReference type="InterPro" id="IPR003594">
    <property type="entry name" value="HATPase_dom"/>
</dbReference>
<dbReference type="SMART" id="SM00388">
    <property type="entry name" value="HisKA"/>
    <property type="match status" value="1"/>
</dbReference>
<dbReference type="EMBL" id="JAVDYC010000001">
    <property type="protein sequence ID" value="MDR7324201.1"/>
    <property type="molecule type" value="Genomic_DNA"/>
</dbReference>
<dbReference type="NCBIfam" id="TIGR00229">
    <property type="entry name" value="sensory_box"/>
    <property type="match status" value="1"/>
</dbReference>
<dbReference type="PROSITE" id="PS50112">
    <property type="entry name" value="PAS"/>
    <property type="match status" value="1"/>
</dbReference>
<dbReference type="PROSITE" id="PS50113">
    <property type="entry name" value="PAC"/>
    <property type="match status" value="1"/>
</dbReference>
<dbReference type="SMART" id="SM00387">
    <property type="entry name" value="HATPase_c"/>
    <property type="match status" value="1"/>
</dbReference>
<feature type="domain" description="Response regulatory" evidence="12">
    <location>
        <begin position="562"/>
        <end position="677"/>
    </location>
</feature>
<evidence type="ECO:0000256" key="1">
    <source>
        <dbReference type="ARBA" id="ARBA00000085"/>
    </source>
</evidence>
<dbReference type="InterPro" id="IPR005467">
    <property type="entry name" value="His_kinase_dom"/>
</dbReference>
<dbReference type="PANTHER" id="PTHR43065">
    <property type="entry name" value="SENSOR HISTIDINE KINASE"/>
    <property type="match status" value="1"/>
</dbReference>
<keyword evidence="8" id="KW-0067">ATP-binding</keyword>
<protein>
    <recommendedName>
        <fullName evidence="3">histidine kinase</fullName>
        <ecNumber evidence="3">2.7.13.3</ecNumber>
    </recommendedName>
</protein>
<dbReference type="Pfam" id="PF13185">
    <property type="entry name" value="GAF_2"/>
    <property type="match status" value="1"/>
</dbReference>
<dbReference type="InterPro" id="IPR035965">
    <property type="entry name" value="PAS-like_dom_sf"/>
</dbReference>
<evidence type="ECO:0000256" key="4">
    <source>
        <dbReference type="ARBA" id="ARBA00022553"/>
    </source>
</evidence>
<keyword evidence="9" id="KW-0902">Two-component regulatory system</keyword>
<dbReference type="Gene3D" id="1.10.287.130">
    <property type="match status" value="1"/>
</dbReference>
<dbReference type="InterPro" id="IPR011006">
    <property type="entry name" value="CheY-like_superfamily"/>
</dbReference>
<dbReference type="GO" id="GO:0005886">
    <property type="term" value="C:plasma membrane"/>
    <property type="evidence" value="ECO:0007669"/>
    <property type="project" value="UniProtKB-SubCell"/>
</dbReference>